<evidence type="ECO:0000259" key="1">
    <source>
        <dbReference type="Pfam" id="PF00535"/>
    </source>
</evidence>
<dbReference type="AlphaFoldDB" id="A0A2K1Q1P4"/>
<dbReference type="Gene3D" id="3.90.550.10">
    <property type="entry name" value="Spore Coat Polysaccharide Biosynthesis Protein SpsA, Chain A"/>
    <property type="match status" value="1"/>
</dbReference>
<dbReference type="SUPFAM" id="SSF53448">
    <property type="entry name" value="Nucleotide-diphospho-sugar transferases"/>
    <property type="match status" value="1"/>
</dbReference>
<dbReference type="PANTHER" id="PTHR43685:SF2">
    <property type="entry name" value="GLYCOSYLTRANSFERASE 2-LIKE DOMAIN-CONTAINING PROTEIN"/>
    <property type="match status" value="1"/>
</dbReference>
<reference evidence="2 3" key="1">
    <citation type="submission" date="2017-08" db="EMBL/GenBank/DDBJ databases">
        <title>Lysobacter sylvestris genome.</title>
        <authorList>
            <person name="Zhang D.-C."/>
            <person name="Albuquerque L."/>
            <person name="Franca L."/>
            <person name="Froufe H.J.C."/>
            <person name="Barroso C."/>
            <person name="Egas C."/>
            <person name="Da Costa M."/>
            <person name="Margesin R."/>
        </authorList>
    </citation>
    <scope>NUCLEOTIDE SEQUENCE [LARGE SCALE GENOMIC DNA]</scope>
    <source>
        <strain evidence="2 3">AM20-91</strain>
    </source>
</reference>
<dbReference type="RefSeq" id="WP_103074080.1">
    <property type="nucleotide sequence ID" value="NZ_NPZB01000001.1"/>
</dbReference>
<sequence length="304" mass="35656">MPPEVSVIVPNYNHAPYLAQRIESILAQTWRDFELILLDDCSPDDSMAVLERYRDHPQVTHLVRNEANSGSTFRQWQKGIGLARGRYIWIAESDDWCEPTFLETLLEGLRGDPDCVLAYCQAYFVGPDGALNWQSQADRLAETLDGREFIRRQMAPTSIYNASMVVWRRDLYEQVPREYLDYKFCGDWLFWIGLARLGKVHISGKLLDYYRQHPRNVSTSVYRSGLNFVEELQVANWMFDEGLLGDREYAAFFKKKYREYWPVRDRLDPELHRRIRALFDHPRSPKLSLAKLRAGAIWKGLRGR</sequence>
<evidence type="ECO:0000313" key="2">
    <source>
        <dbReference type="EMBL" id="PNS08965.1"/>
    </source>
</evidence>
<dbReference type="InterPro" id="IPR001173">
    <property type="entry name" value="Glyco_trans_2-like"/>
</dbReference>
<dbReference type="PANTHER" id="PTHR43685">
    <property type="entry name" value="GLYCOSYLTRANSFERASE"/>
    <property type="match status" value="1"/>
</dbReference>
<dbReference type="Pfam" id="PF00535">
    <property type="entry name" value="Glycos_transf_2"/>
    <property type="match status" value="1"/>
</dbReference>
<dbReference type="InterPro" id="IPR029044">
    <property type="entry name" value="Nucleotide-diphossugar_trans"/>
</dbReference>
<comment type="caution">
    <text evidence="2">The sequence shown here is derived from an EMBL/GenBank/DDBJ whole genome shotgun (WGS) entry which is preliminary data.</text>
</comment>
<dbReference type="InterPro" id="IPR050834">
    <property type="entry name" value="Glycosyltransf_2"/>
</dbReference>
<dbReference type="EMBL" id="NPZB01000001">
    <property type="protein sequence ID" value="PNS08965.1"/>
    <property type="molecule type" value="Genomic_DNA"/>
</dbReference>
<dbReference type="OrthoDB" id="9816424at2"/>
<organism evidence="2 3">
    <name type="scientific">Solilutibacter silvestris</name>
    <dbReference type="NCBI Taxonomy" id="1645665"/>
    <lineage>
        <taxon>Bacteria</taxon>
        <taxon>Pseudomonadati</taxon>
        <taxon>Pseudomonadota</taxon>
        <taxon>Gammaproteobacteria</taxon>
        <taxon>Lysobacterales</taxon>
        <taxon>Lysobacteraceae</taxon>
        <taxon>Solilutibacter</taxon>
    </lineage>
</organism>
<name>A0A2K1Q1P4_9GAMM</name>
<gene>
    <name evidence="2" type="ORF">Lysil_0594</name>
</gene>
<feature type="domain" description="Glycosyltransferase 2-like" evidence="1">
    <location>
        <begin position="6"/>
        <end position="173"/>
    </location>
</feature>
<keyword evidence="2" id="KW-0808">Transferase</keyword>
<dbReference type="GO" id="GO:0016740">
    <property type="term" value="F:transferase activity"/>
    <property type="evidence" value="ECO:0007669"/>
    <property type="project" value="UniProtKB-KW"/>
</dbReference>
<accession>A0A2K1Q1P4</accession>
<proteinExistence type="predicted"/>
<protein>
    <submittedName>
        <fullName evidence="2">Glycosyl transferase family 2</fullName>
    </submittedName>
</protein>
<keyword evidence="3" id="KW-1185">Reference proteome</keyword>
<dbReference type="Proteomes" id="UP000236220">
    <property type="component" value="Unassembled WGS sequence"/>
</dbReference>
<evidence type="ECO:0000313" key="3">
    <source>
        <dbReference type="Proteomes" id="UP000236220"/>
    </source>
</evidence>